<feature type="transmembrane region" description="Helical" evidence="6">
    <location>
        <begin position="171"/>
        <end position="189"/>
    </location>
</feature>
<evidence type="ECO:0000256" key="6">
    <source>
        <dbReference type="SAM" id="Phobius"/>
    </source>
</evidence>
<dbReference type="AlphaFoldDB" id="A0A3A8N6I8"/>
<dbReference type="Pfam" id="PF12821">
    <property type="entry name" value="ThrE_2"/>
    <property type="match status" value="1"/>
</dbReference>
<sequence>MSTGTWGHGGEQEGLRCAPALFDSPGWLCACARPPVSTRPLDSAEAPPELLAALAPPPPGPAVAFVLRLGHALHQHGTPAHRLEGLMQRVSERLGLEARFFSTPTSIFASFGPPEDLRTSLIRVEPGNMDLERLILLDVLADDVIQGRITPSLGATHVEAILARPPRYGPALQLLCWMLAGASAAILFGGGWKEMGVAGFSSLTIGLLDLATRKQPTTARVLEPVAAVLSAAFAGLAAHFLGPLHGEVATLAGLIVLLPGLTLTIAVNEVATRNLISGTSRLTHAALVFLQLGFGAALGSRVATVLPPMPVGPLPAVLPTSTAVVALVVAGFAIAVLFRARPQDWGWIALAGAAAFGGARLGTLLLGPQLGAFVGALLLGIGSNALARLRNRPSVTTVVPGLMLLVPGSVGFRSLASLLERDVVAGVDTAFSMLLVAVALAAGLLSANAIMPPRKVL</sequence>
<dbReference type="Proteomes" id="UP000273405">
    <property type="component" value="Unassembled WGS sequence"/>
</dbReference>
<dbReference type="EMBL" id="RAWG01000218">
    <property type="protein sequence ID" value="RKH37871.1"/>
    <property type="molecule type" value="Genomic_DNA"/>
</dbReference>
<comment type="similarity">
    <text evidence="5">Belongs to the ThrE exporter (TC 2.A.79) family.</text>
</comment>
<evidence type="ECO:0000313" key="10">
    <source>
        <dbReference type="Proteomes" id="UP000273405"/>
    </source>
</evidence>
<feature type="domain" description="Threonine/Serine exporter ThrE" evidence="8">
    <location>
        <begin position="325"/>
        <end position="448"/>
    </location>
</feature>
<protein>
    <submittedName>
        <fullName evidence="9">Threonine/serine exporter family protein</fullName>
    </submittedName>
</protein>
<feature type="transmembrane region" description="Helical" evidence="6">
    <location>
        <begin position="224"/>
        <end position="242"/>
    </location>
</feature>
<dbReference type="InterPro" id="IPR024528">
    <property type="entry name" value="ThrE_2"/>
</dbReference>
<dbReference type="Pfam" id="PF06738">
    <property type="entry name" value="ThrE"/>
    <property type="match status" value="1"/>
</dbReference>
<evidence type="ECO:0000256" key="5">
    <source>
        <dbReference type="ARBA" id="ARBA00034125"/>
    </source>
</evidence>
<feature type="transmembrane region" description="Helical" evidence="6">
    <location>
        <begin position="370"/>
        <end position="387"/>
    </location>
</feature>
<feature type="domain" description="Threonine/serine exporter-like N-terminal" evidence="7">
    <location>
        <begin position="65"/>
        <end position="301"/>
    </location>
</feature>
<comment type="subcellular location">
    <subcellularLocation>
        <location evidence="1">Membrane</location>
        <topology evidence="1">Multi-pass membrane protein</topology>
    </subcellularLocation>
</comment>
<evidence type="ECO:0000259" key="8">
    <source>
        <dbReference type="Pfam" id="PF12821"/>
    </source>
</evidence>
<evidence type="ECO:0000256" key="4">
    <source>
        <dbReference type="ARBA" id="ARBA00023136"/>
    </source>
</evidence>
<keyword evidence="4 6" id="KW-0472">Membrane</keyword>
<feature type="transmembrane region" description="Helical" evidence="6">
    <location>
        <begin position="282"/>
        <end position="304"/>
    </location>
</feature>
<feature type="transmembrane region" description="Helical" evidence="6">
    <location>
        <begin position="345"/>
        <end position="364"/>
    </location>
</feature>
<dbReference type="OrthoDB" id="5295394at2"/>
<dbReference type="PANTHER" id="PTHR31082:SF4">
    <property type="entry name" value="PHEROMONE-REGULATED MEMBRANE PROTEIN 10"/>
    <property type="match status" value="1"/>
</dbReference>
<gene>
    <name evidence="9" type="ORF">D7X12_28080</name>
</gene>
<evidence type="ECO:0000256" key="3">
    <source>
        <dbReference type="ARBA" id="ARBA00022989"/>
    </source>
</evidence>
<keyword evidence="10" id="KW-1185">Reference proteome</keyword>
<evidence type="ECO:0000256" key="1">
    <source>
        <dbReference type="ARBA" id="ARBA00004141"/>
    </source>
</evidence>
<evidence type="ECO:0000259" key="7">
    <source>
        <dbReference type="Pfam" id="PF06738"/>
    </source>
</evidence>
<dbReference type="GO" id="GO:0022857">
    <property type="term" value="F:transmembrane transporter activity"/>
    <property type="evidence" value="ECO:0007669"/>
    <property type="project" value="InterPro"/>
</dbReference>
<comment type="caution">
    <text evidence="9">The sequence shown here is derived from an EMBL/GenBank/DDBJ whole genome shotgun (WGS) entry which is preliminary data.</text>
</comment>
<feature type="transmembrane region" description="Helical" evidence="6">
    <location>
        <begin position="248"/>
        <end position="270"/>
    </location>
</feature>
<feature type="transmembrane region" description="Helical" evidence="6">
    <location>
        <begin position="399"/>
        <end position="419"/>
    </location>
</feature>
<dbReference type="InterPro" id="IPR051361">
    <property type="entry name" value="ThrE/Ser_Exporter"/>
</dbReference>
<evidence type="ECO:0000256" key="2">
    <source>
        <dbReference type="ARBA" id="ARBA00022692"/>
    </source>
</evidence>
<organism evidence="9 10">
    <name type="scientific">Corallococcus sicarius</name>
    <dbReference type="NCBI Taxonomy" id="2316726"/>
    <lineage>
        <taxon>Bacteria</taxon>
        <taxon>Pseudomonadati</taxon>
        <taxon>Myxococcota</taxon>
        <taxon>Myxococcia</taxon>
        <taxon>Myxococcales</taxon>
        <taxon>Cystobacterineae</taxon>
        <taxon>Myxococcaceae</taxon>
        <taxon>Corallococcus</taxon>
    </lineage>
</organism>
<name>A0A3A8N6I8_9BACT</name>
<keyword evidence="2 6" id="KW-0812">Transmembrane</keyword>
<evidence type="ECO:0000313" key="9">
    <source>
        <dbReference type="EMBL" id="RKH37871.1"/>
    </source>
</evidence>
<dbReference type="InterPro" id="IPR010619">
    <property type="entry name" value="ThrE-like_N"/>
</dbReference>
<dbReference type="GO" id="GO:0016020">
    <property type="term" value="C:membrane"/>
    <property type="evidence" value="ECO:0007669"/>
    <property type="project" value="UniProtKB-SubCell"/>
</dbReference>
<feature type="transmembrane region" description="Helical" evidence="6">
    <location>
        <begin position="431"/>
        <end position="451"/>
    </location>
</feature>
<feature type="transmembrane region" description="Helical" evidence="6">
    <location>
        <begin position="316"/>
        <end position="338"/>
    </location>
</feature>
<accession>A0A3A8N6I8</accession>
<keyword evidence="3 6" id="KW-1133">Transmembrane helix</keyword>
<dbReference type="PANTHER" id="PTHR31082">
    <property type="entry name" value="PHEROMONE-REGULATED MEMBRANE PROTEIN 10"/>
    <property type="match status" value="1"/>
</dbReference>
<reference evidence="10" key="1">
    <citation type="submission" date="2018-09" db="EMBL/GenBank/DDBJ databases">
        <authorList>
            <person name="Livingstone P.G."/>
            <person name="Whitworth D.E."/>
        </authorList>
    </citation>
    <scope>NUCLEOTIDE SEQUENCE [LARGE SCALE GENOMIC DNA]</scope>
    <source>
        <strain evidence="10">CA040B</strain>
    </source>
</reference>
<proteinExistence type="inferred from homology"/>